<organism evidence="2 3">
    <name type="scientific">Rhipicephalus sanguineus</name>
    <name type="common">Brown dog tick</name>
    <name type="synonym">Ixodes sanguineus</name>
    <dbReference type="NCBI Taxonomy" id="34632"/>
    <lineage>
        <taxon>Eukaryota</taxon>
        <taxon>Metazoa</taxon>
        <taxon>Ecdysozoa</taxon>
        <taxon>Arthropoda</taxon>
        <taxon>Chelicerata</taxon>
        <taxon>Arachnida</taxon>
        <taxon>Acari</taxon>
        <taxon>Parasitiformes</taxon>
        <taxon>Ixodida</taxon>
        <taxon>Ixodoidea</taxon>
        <taxon>Ixodidae</taxon>
        <taxon>Rhipicephalinae</taxon>
        <taxon>Rhipicephalus</taxon>
        <taxon>Rhipicephalus</taxon>
    </lineage>
</organism>
<reference evidence="2" key="1">
    <citation type="journal article" date="2020" name="Cell">
        <title>Large-Scale Comparative Analyses of Tick Genomes Elucidate Their Genetic Diversity and Vector Capacities.</title>
        <authorList>
            <consortium name="Tick Genome and Microbiome Consortium (TIGMIC)"/>
            <person name="Jia N."/>
            <person name="Wang J."/>
            <person name="Shi W."/>
            <person name="Du L."/>
            <person name="Sun Y."/>
            <person name="Zhan W."/>
            <person name="Jiang J.F."/>
            <person name="Wang Q."/>
            <person name="Zhang B."/>
            <person name="Ji P."/>
            <person name="Bell-Sakyi L."/>
            <person name="Cui X.M."/>
            <person name="Yuan T.T."/>
            <person name="Jiang B.G."/>
            <person name="Yang W.F."/>
            <person name="Lam T.T."/>
            <person name="Chang Q.C."/>
            <person name="Ding S.J."/>
            <person name="Wang X.J."/>
            <person name="Zhu J.G."/>
            <person name="Ruan X.D."/>
            <person name="Zhao L."/>
            <person name="Wei J.T."/>
            <person name="Ye R.Z."/>
            <person name="Que T.C."/>
            <person name="Du C.H."/>
            <person name="Zhou Y.H."/>
            <person name="Cheng J.X."/>
            <person name="Dai P.F."/>
            <person name="Guo W.B."/>
            <person name="Han X.H."/>
            <person name="Huang E.J."/>
            <person name="Li L.F."/>
            <person name="Wei W."/>
            <person name="Gao Y.C."/>
            <person name="Liu J.Z."/>
            <person name="Shao H.Z."/>
            <person name="Wang X."/>
            <person name="Wang C.C."/>
            <person name="Yang T.C."/>
            <person name="Huo Q.B."/>
            <person name="Li W."/>
            <person name="Chen H.Y."/>
            <person name="Chen S.E."/>
            <person name="Zhou L.G."/>
            <person name="Ni X.B."/>
            <person name="Tian J.H."/>
            <person name="Sheng Y."/>
            <person name="Liu T."/>
            <person name="Pan Y.S."/>
            <person name="Xia L.Y."/>
            <person name="Li J."/>
            <person name="Zhao F."/>
            <person name="Cao W.C."/>
        </authorList>
    </citation>
    <scope>NUCLEOTIDE SEQUENCE</scope>
    <source>
        <strain evidence="2">Rsan-2018</strain>
    </source>
</reference>
<dbReference type="Proteomes" id="UP000821837">
    <property type="component" value="Chromosome 11"/>
</dbReference>
<evidence type="ECO:0000256" key="1">
    <source>
        <dbReference type="SAM" id="MobiDB-lite"/>
    </source>
</evidence>
<proteinExistence type="predicted"/>
<protein>
    <submittedName>
        <fullName evidence="2">Uncharacterized protein</fullName>
    </submittedName>
</protein>
<comment type="caution">
    <text evidence="2">The sequence shown here is derived from an EMBL/GenBank/DDBJ whole genome shotgun (WGS) entry which is preliminary data.</text>
</comment>
<sequence>MEVLCAPSVLLLYRCPYDINYNTPPELAPFAPTDLCNVARRALQPWRIHDTCPDENSFQFGHHTPEGSTGVHRRHQRDERRATTPMKEMSFVLRFRNMVAPTKVMNFAHHLLRA</sequence>
<feature type="region of interest" description="Disordered" evidence="1">
    <location>
        <begin position="58"/>
        <end position="81"/>
    </location>
</feature>
<name>A0A9D4QC71_RHISA</name>
<evidence type="ECO:0000313" key="3">
    <source>
        <dbReference type="Proteomes" id="UP000821837"/>
    </source>
</evidence>
<dbReference type="EMBL" id="JABSTV010001247">
    <property type="protein sequence ID" value="KAH7972549.1"/>
    <property type="molecule type" value="Genomic_DNA"/>
</dbReference>
<accession>A0A9D4QC71</accession>
<evidence type="ECO:0000313" key="2">
    <source>
        <dbReference type="EMBL" id="KAH7972549.1"/>
    </source>
</evidence>
<gene>
    <name evidence="2" type="ORF">HPB52_013335</name>
</gene>
<keyword evidence="3" id="KW-1185">Reference proteome</keyword>
<reference evidence="2" key="2">
    <citation type="submission" date="2021-09" db="EMBL/GenBank/DDBJ databases">
        <authorList>
            <person name="Jia N."/>
            <person name="Wang J."/>
            <person name="Shi W."/>
            <person name="Du L."/>
            <person name="Sun Y."/>
            <person name="Zhan W."/>
            <person name="Jiang J."/>
            <person name="Wang Q."/>
            <person name="Zhang B."/>
            <person name="Ji P."/>
            <person name="Sakyi L.B."/>
            <person name="Cui X."/>
            <person name="Yuan T."/>
            <person name="Jiang B."/>
            <person name="Yang W."/>
            <person name="Lam T.T.-Y."/>
            <person name="Chang Q."/>
            <person name="Ding S."/>
            <person name="Wang X."/>
            <person name="Zhu J."/>
            <person name="Ruan X."/>
            <person name="Zhao L."/>
            <person name="Wei J."/>
            <person name="Que T."/>
            <person name="Du C."/>
            <person name="Cheng J."/>
            <person name="Dai P."/>
            <person name="Han X."/>
            <person name="Huang E."/>
            <person name="Gao Y."/>
            <person name="Liu J."/>
            <person name="Shao H."/>
            <person name="Ye R."/>
            <person name="Li L."/>
            <person name="Wei W."/>
            <person name="Wang X."/>
            <person name="Wang C."/>
            <person name="Huo Q."/>
            <person name="Li W."/>
            <person name="Guo W."/>
            <person name="Chen H."/>
            <person name="Chen S."/>
            <person name="Zhou L."/>
            <person name="Zhou L."/>
            <person name="Ni X."/>
            <person name="Tian J."/>
            <person name="Zhou Y."/>
            <person name="Sheng Y."/>
            <person name="Liu T."/>
            <person name="Pan Y."/>
            <person name="Xia L."/>
            <person name="Li J."/>
            <person name="Zhao F."/>
            <person name="Cao W."/>
        </authorList>
    </citation>
    <scope>NUCLEOTIDE SEQUENCE</scope>
    <source>
        <strain evidence="2">Rsan-2018</strain>
        <tissue evidence="2">Larvae</tissue>
    </source>
</reference>
<dbReference type="AlphaFoldDB" id="A0A9D4QC71"/>